<dbReference type="SUPFAM" id="SSF117991">
    <property type="entry name" value="YbeD/HP0495-like"/>
    <property type="match status" value="1"/>
</dbReference>
<name>A0A1V2ZWN5_9GAMM</name>
<accession>A0A1V2ZWN5</accession>
<dbReference type="EMBL" id="MUZR01000046">
    <property type="protein sequence ID" value="OOC09532.1"/>
    <property type="molecule type" value="Genomic_DNA"/>
</dbReference>
<dbReference type="InterPro" id="IPR027471">
    <property type="entry name" value="YbeD-like_sf"/>
</dbReference>
<evidence type="ECO:0000313" key="3">
    <source>
        <dbReference type="EMBL" id="OOC09532.1"/>
    </source>
</evidence>
<sequence length="91" mass="10181">MSDEEERETLIEFPCRFPIKIMGDSHPELMEAVESCVNDHVDEPGDAVIQQRASSGGRFVGITVTITATSQLQLDNLYRALGQCNRVRMIL</sequence>
<dbReference type="HAMAP" id="MF_00659">
    <property type="entry name" value="UPF0250"/>
    <property type="match status" value="1"/>
</dbReference>
<dbReference type="PANTHER" id="PTHR38036:SF1">
    <property type="entry name" value="UPF0250 PROTEIN YBED"/>
    <property type="match status" value="1"/>
</dbReference>
<dbReference type="Proteomes" id="UP000189177">
    <property type="component" value="Unassembled WGS sequence"/>
</dbReference>
<dbReference type="InterPro" id="IPR007454">
    <property type="entry name" value="UPF0250_YbeD-like"/>
</dbReference>
<dbReference type="GO" id="GO:0005829">
    <property type="term" value="C:cytosol"/>
    <property type="evidence" value="ECO:0007669"/>
    <property type="project" value="TreeGrafter"/>
</dbReference>
<dbReference type="STRING" id="252474.B1A74_10540"/>
<organism evidence="3 4">
    <name type="scientific">Thioalkalivibrio halophilus</name>
    <dbReference type="NCBI Taxonomy" id="252474"/>
    <lineage>
        <taxon>Bacteria</taxon>
        <taxon>Pseudomonadati</taxon>
        <taxon>Pseudomonadota</taxon>
        <taxon>Gammaproteobacteria</taxon>
        <taxon>Chromatiales</taxon>
        <taxon>Ectothiorhodospiraceae</taxon>
        <taxon>Thioalkalivibrio</taxon>
    </lineage>
</organism>
<dbReference type="RefSeq" id="WP_018870901.1">
    <property type="nucleotide sequence ID" value="NZ_MUZR01000046.1"/>
</dbReference>
<protein>
    <recommendedName>
        <fullName evidence="2">UPF0250 protein B1A74_10540</fullName>
    </recommendedName>
</protein>
<dbReference type="OrthoDB" id="9793424at2"/>
<comment type="similarity">
    <text evidence="1 2">Belongs to the UPF0250 family.</text>
</comment>
<gene>
    <name evidence="3" type="ORF">B1A74_10540</name>
</gene>
<proteinExistence type="inferred from homology"/>
<comment type="caution">
    <text evidence="3">The sequence shown here is derived from an EMBL/GenBank/DDBJ whole genome shotgun (WGS) entry which is preliminary data.</text>
</comment>
<reference evidence="3 4" key="1">
    <citation type="submission" date="2017-02" db="EMBL/GenBank/DDBJ databases">
        <title>Genomic diversity within the haloalkaliphilic genus Thioalkalivibrio.</title>
        <authorList>
            <person name="Ahn A.-C."/>
            <person name="Meier-Kolthoff J."/>
            <person name="Overmars L."/>
            <person name="Richter M."/>
            <person name="Woyke T."/>
            <person name="Sorokin D.Y."/>
            <person name="Muyzer G."/>
        </authorList>
    </citation>
    <scope>NUCLEOTIDE SEQUENCE [LARGE SCALE GENOMIC DNA]</scope>
    <source>
        <strain evidence="3 4">HL17</strain>
    </source>
</reference>
<dbReference type="PANTHER" id="PTHR38036">
    <property type="entry name" value="UPF0250 PROTEIN YBED"/>
    <property type="match status" value="1"/>
</dbReference>
<dbReference type="AlphaFoldDB" id="A0A1V2ZWN5"/>
<evidence type="ECO:0000313" key="4">
    <source>
        <dbReference type="Proteomes" id="UP000189177"/>
    </source>
</evidence>
<dbReference type="Gene3D" id="3.30.70.260">
    <property type="match status" value="1"/>
</dbReference>
<dbReference type="Pfam" id="PF04359">
    <property type="entry name" value="DUF493"/>
    <property type="match status" value="1"/>
</dbReference>
<keyword evidence="4" id="KW-1185">Reference proteome</keyword>
<evidence type="ECO:0000256" key="2">
    <source>
        <dbReference type="HAMAP-Rule" id="MF_00659"/>
    </source>
</evidence>
<evidence type="ECO:0000256" key="1">
    <source>
        <dbReference type="ARBA" id="ARBA00008460"/>
    </source>
</evidence>